<keyword evidence="2" id="KW-0812">Transmembrane</keyword>
<protein>
    <recommendedName>
        <fullName evidence="5">SLC26A/SulP transporter domain-containing protein</fullName>
    </recommendedName>
</protein>
<evidence type="ECO:0000256" key="1">
    <source>
        <dbReference type="SAM" id="MobiDB-lite"/>
    </source>
</evidence>
<sequence length="120" mass="13185">MAFLSDRILLVVRLLNLSQLADFFSLPVMGGFVSAGGLLIMLSQTFKHISSTNVTVFAVAANSIVCLFAGKLIKKNYFLSPMLMQLFESPLKEEEKASMQTNGTPAHTIHSHGFSFSKEQ</sequence>
<feature type="transmembrane region" description="Helical" evidence="2">
    <location>
        <begin position="54"/>
        <end position="73"/>
    </location>
</feature>
<proteinExistence type="predicted"/>
<feature type="transmembrane region" description="Helical" evidence="2">
    <location>
        <begin position="20"/>
        <end position="42"/>
    </location>
</feature>
<name>A0A8T1VX31_9STRA</name>
<evidence type="ECO:0000313" key="3">
    <source>
        <dbReference type="EMBL" id="KAG7384450.1"/>
    </source>
</evidence>
<reference evidence="3" key="1">
    <citation type="submission" date="2021-02" db="EMBL/GenBank/DDBJ databases">
        <authorList>
            <person name="Palmer J.M."/>
        </authorList>
    </citation>
    <scope>NUCLEOTIDE SEQUENCE</scope>
    <source>
        <strain evidence="3">SCRP734</strain>
    </source>
</reference>
<feature type="region of interest" description="Disordered" evidence="1">
    <location>
        <begin position="95"/>
        <end position="120"/>
    </location>
</feature>
<dbReference type="OrthoDB" id="288203at2759"/>
<evidence type="ECO:0008006" key="5">
    <source>
        <dbReference type="Google" id="ProtNLM"/>
    </source>
</evidence>
<evidence type="ECO:0000313" key="4">
    <source>
        <dbReference type="Proteomes" id="UP000694044"/>
    </source>
</evidence>
<gene>
    <name evidence="3" type="ORF">PHYPSEUDO_002565</name>
</gene>
<organism evidence="3 4">
    <name type="scientific">Phytophthora pseudosyringae</name>
    <dbReference type="NCBI Taxonomy" id="221518"/>
    <lineage>
        <taxon>Eukaryota</taxon>
        <taxon>Sar</taxon>
        <taxon>Stramenopiles</taxon>
        <taxon>Oomycota</taxon>
        <taxon>Peronosporomycetes</taxon>
        <taxon>Peronosporales</taxon>
        <taxon>Peronosporaceae</taxon>
        <taxon>Phytophthora</taxon>
    </lineage>
</organism>
<comment type="caution">
    <text evidence="3">The sequence shown here is derived from an EMBL/GenBank/DDBJ whole genome shotgun (WGS) entry which is preliminary data.</text>
</comment>
<accession>A0A8T1VX31</accession>
<keyword evidence="2" id="KW-0472">Membrane</keyword>
<dbReference type="EMBL" id="JAGDFM010000147">
    <property type="protein sequence ID" value="KAG7384450.1"/>
    <property type="molecule type" value="Genomic_DNA"/>
</dbReference>
<keyword evidence="4" id="KW-1185">Reference proteome</keyword>
<dbReference type="AlphaFoldDB" id="A0A8T1VX31"/>
<dbReference type="Proteomes" id="UP000694044">
    <property type="component" value="Unassembled WGS sequence"/>
</dbReference>
<keyword evidence="2" id="KW-1133">Transmembrane helix</keyword>
<evidence type="ECO:0000256" key="2">
    <source>
        <dbReference type="SAM" id="Phobius"/>
    </source>
</evidence>